<evidence type="ECO:0000313" key="2">
    <source>
        <dbReference type="EMBL" id="KAG6464397.1"/>
    </source>
</evidence>
<comment type="caution">
    <text evidence="2">The sequence shown here is derived from an EMBL/GenBank/DDBJ whole genome shotgun (WGS) entry which is preliminary data.</text>
</comment>
<name>A0A921ZUI0_MANSE</name>
<organism evidence="2 3">
    <name type="scientific">Manduca sexta</name>
    <name type="common">Tobacco hawkmoth</name>
    <name type="synonym">Tobacco hornworm</name>
    <dbReference type="NCBI Taxonomy" id="7130"/>
    <lineage>
        <taxon>Eukaryota</taxon>
        <taxon>Metazoa</taxon>
        <taxon>Ecdysozoa</taxon>
        <taxon>Arthropoda</taxon>
        <taxon>Hexapoda</taxon>
        <taxon>Insecta</taxon>
        <taxon>Pterygota</taxon>
        <taxon>Neoptera</taxon>
        <taxon>Endopterygota</taxon>
        <taxon>Lepidoptera</taxon>
        <taxon>Glossata</taxon>
        <taxon>Ditrysia</taxon>
        <taxon>Bombycoidea</taxon>
        <taxon>Sphingidae</taxon>
        <taxon>Sphinginae</taxon>
        <taxon>Sphingini</taxon>
        <taxon>Manduca</taxon>
    </lineage>
</organism>
<reference evidence="2" key="1">
    <citation type="journal article" date="2016" name="Insect Biochem. Mol. Biol.">
        <title>Multifaceted biological insights from a draft genome sequence of the tobacco hornworm moth, Manduca sexta.</title>
        <authorList>
            <person name="Kanost M.R."/>
            <person name="Arrese E.L."/>
            <person name="Cao X."/>
            <person name="Chen Y.R."/>
            <person name="Chellapilla S."/>
            <person name="Goldsmith M.R."/>
            <person name="Grosse-Wilde E."/>
            <person name="Heckel D.G."/>
            <person name="Herndon N."/>
            <person name="Jiang H."/>
            <person name="Papanicolaou A."/>
            <person name="Qu J."/>
            <person name="Soulages J.L."/>
            <person name="Vogel H."/>
            <person name="Walters J."/>
            <person name="Waterhouse R.M."/>
            <person name="Ahn S.J."/>
            <person name="Almeida F.C."/>
            <person name="An C."/>
            <person name="Aqrawi P."/>
            <person name="Bretschneider A."/>
            <person name="Bryant W.B."/>
            <person name="Bucks S."/>
            <person name="Chao H."/>
            <person name="Chevignon G."/>
            <person name="Christen J.M."/>
            <person name="Clarke D.F."/>
            <person name="Dittmer N.T."/>
            <person name="Ferguson L.C.F."/>
            <person name="Garavelou S."/>
            <person name="Gordon K.H.J."/>
            <person name="Gunaratna R.T."/>
            <person name="Han Y."/>
            <person name="Hauser F."/>
            <person name="He Y."/>
            <person name="Heidel-Fischer H."/>
            <person name="Hirsh A."/>
            <person name="Hu Y."/>
            <person name="Jiang H."/>
            <person name="Kalra D."/>
            <person name="Klinner C."/>
            <person name="Konig C."/>
            <person name="Kovar C."/>
            <person name="Kroll A.R."/>
            <person name="Kuwar S.S."/>
            <person name="Lee S.L."/>
            <person name="Lehman R."/>
            <person name="Li K."/>
            <person name="Li Z."/>
            <person name="Liang H."/>
            <person name="Lovelace S."/>
            <person name="Lu Z."/>
            <person name="Mansfield J.H."/>
            <person name="McCulloch K.J."/>
            <person name="Mathew T."/>
            <person name="Morton B."/>
            <person name="Muzny D.M."/>
            <person name="Neunemann D."/>
            <person name="Ongeri F."/>
            <person name="Pauchet Y."/>
            <person name="Pu L.L."/>
            <person name="Pyrousis I."/>
            <person name="Rao X.J."/>
            <person name="Redding A."/>
            <person name="Roesel C."/>
            <person name="Sanchez-Gracia A."/>
            <person name="Schaack S."/>
            <person name="Shukla A."/>
            <person name="Tetreau G."/>
            <person name="Wang Y."/>
            <person name="Xiong G.H."/>
            <person name="Traut W."/>
            <person name="Walsh T.K."/>
            <person name="Worley K.C."/>
            <person name="Wu D."/>
            <person name="Wu W."/>
            <person name="Wu Y.Q."/>
            <person name="Zhang X."/>
            <person name="Zou Z."/>
            <person name="Zucker H."/>
            <person name="Briscoe A.D."/>
            <person name="Burmester T."/>
            <person name="Clem R.J."/>
            <person name="Feyereisen R."/>
            <person name="Grimmelikhuijzen C.J.P."/>
            <person name="Hamodrakas S.J."/>
            <person name="Hansson B.S."/>
            <person name="Huguet E."/>
            <person name="Jermiin L.S."/>
            <person name="Lan Q."/>
            <person name="Lehman H.K."/>
            <person name="Lorenzen M."/>
            <person name="Merzendorfer H."/>
            <person name="Michalopoulos I."/>
            <person name="Morton D.B."/>
            <person name="Muthukrishnan S."/>
            <person name="Oakeshott J.G."/>
            <person name="Palmer W."/>
            <person name="Park Y."/>
            <person name="Passarelli A.L."/>
            <person name="Rozas J."/>
            <person name="Schwartz L.M."/>
            <person name="Smith W."/>
            <person name="Southgate A."/>
            <person name="Vilcinskas A."/>
            <person name="Vogt R."/>
            <person name="Wang P."/>
            <person name="Werren J."/>
            <person name="Yu X.Q."/>
            <person name="Zhou J.J."/>
            <person name="Brown S.J."/>
            <person name="Scherer S.E."/>
            <person name="Richards S."/>
            <person name="Blissard G.W."/>
        </authorList>
    </citation>
    <scope>NUCLEOTIDE SEQUENCE</scope>
</reference>
<evidence type="ECO:0000313" key="3">
    <source>
        <dbReference type="Proteomes" id="UP000791440"/>
    </source>
</evidence>
<sequence>MSGGNQSKNKARSSKRQEGWEEAGGEFYQELYPGGEQELFDNLQRADAAKLATLLPSKQARNTTTVKRARSQNERRQSTYARTTQSRDIHLSMLPDLSGNEPDYAIRIAG</sequence>
<accession>A0A921ZUI0</accession>
<dbReference type="Proteomes" id="UP000791440">
    <property type="component" value="Unassembled WGS sequence"/>
</dbReference>
<dbReference type="EMBL" id="JH669157">
    <property type="protein sequence ID" value="KAG6464397.1"/>
    <property type="molecule type" value="Genomic_DNA"/>
</dbReference>
<evidence type="ECO:0000256" key="1">
    <source>
        <dbReference type="SAM" id="MobiDB-lite"/>
    </source>
</evidence>
<dbReference type="AlphaFoldDB" id="A0A921ZUI0"/>
<feature type="region of interest" description="Disordered" evidence="1">
    <location>
        <begin position="1"/>
        <end position="22"/>
    </location>
</feature>
<reference evidence="2" key="2">
    <citation type="submission" date="2020-12" db="EMBL/GenBank/DDBJ databases">
        <authorList>
            <person name="Kanost M."/>
        </authorList>
    </citation>
    <scope>NUCLEOTIDE SEQUENCE</scope>
</reference>
<gene>
    <name evidence="2" type="ORF">O3G_MSEX014485</name>
</gene>
<feature type="region of interest" description="Disordered" evidence="1">
    <location>
        <begin position="59"/>
        <end position="87"/>
    </location>
</feature>
<protein>
    <submittedName>
        <fullName evidence="2">Uncharacterized protein</fullName>
    </submittedName>
</protein>
<keyword evidence="3" id="KW-1185">Reference proteome</keyword>
<feature type="non-terminal residue" evidence="2">
    <location>
        <position position="110"/>
    </location>
</feature>
<proteinExistence type="predicted"/>